<evidence type="ECO:0000256" key="2">
    <source>
        <dbReference type="SAM" id="SignalP"/>
    </source>
</evidence>
<dbReference type="Proteomes" id="UP000537825">
    <property type="component" value="Unassembled WGS sequence"/>
</dbReference>
<evidence type="ECO:0000313" key="4">
    <source>
        <dbReference type="Proteomes" id="UP000537825"/>
    </source>
</evidence>
<dbReference type="Pfam" id="PF14099">
    <property type="entry name" value="Polysacc_lyase"/>
    <property type="match status" value="1"/>
</dbReference>
<organism evidence="3 4">
    <name type="scientific">Corallococcus exiguus</name>
    <dbReference type="NCBI Taxonomy" id="83462"/>
    <lineage>
        <taxon>Bacteria</taxon>
        <taxon>Pseudomonadati</taxon>
        <taxon>Myxococcota</taxon>
        <taxon>Myxococcia</taxon>
        <taxon>Myxococcales</taxon>
        <taxon>Cystobacterineae</taxon>
        <taxon>Myxococcaceae</taxon>
        <taxon>Corallococcus</taxon>
    </lineage>
</organism>
<feature type="chain" id="PRO_5030879513" evidence="2">
    <location>
        <begin position="20"/>
        <end position="346"/>
    </location>
</feature>
<proteinExistence type="predicted"/>
<protein>
    <submittedName>
        <fullName evidence="3">Carbohydrate-binding protein</fullName>
    </submittedName>
</protein>
<keyword evidence="2" id="KW-0732">Signal</keyword>
<gene>
    <name evidence="3" type="ORF">GTZ93_20510</name>
</gene>
<feature type="region of interest" description="Disordered" evidence="1">
    <location>
        <begin position="245"/>
        <end position="313"/>
    </location>
</feature>
<name>A0A7X4YB31_9BACT</name>
<reference evidence="3 4" key="1">
    <citation type="submission" date="2020-01" db="EMBL/GenBank/DDBJ databases">
        <title>The draft genome sequence of Corallococcus exiguus DSM 14696.</title>
        <authorList>
            <person name="Zhang X."/>
            <person name="Zhu H."/>
        </authorList>
    </citation>
    <scope>NUCLEOTIDE SEQUENCE [LARGE SCALE GENOMIC DNA]</scope>
    <source>
        <strain evidence="3 4">DSM 14696</strain>
    </source>
</reference>
<accession>A0A7X4YB31</accession>
<dbReference type="Gene3D" id="2.60.120.200">
    <property type="match status" value="1"/>
</dbReference>
<keyword evidence="4" id="KW-1185">Reference proteome</keyword>
<feature type="signal peptide" evidence="2">
    <location>
        <begin position="1"/>
        <end position="19"/>
    </location>
</feature>
<evidence type="ECO:0000256" key="1">
    <source>
        <dbReference type="SAM" id="MobiDB-lite"/>
    </source>
</evidence>
<dbReference type="EMBL" id="JAAAPK010000005">
    <property type="protein sequence ID" value="NBC42188.1"/>
    <property type="molecule type" value="Genomic_DNA"/>
</dbReference>
<dbReference type="AlphaFoldDB" id="A0A7X4YB31"/>
<dbReference type="InterPro" id="IPR025975">
    <property type="entry name" value="Polysacc_lyase"/>
</dbReference>
<comment type="caution">
    <text evidence="3">The sequence shown here is derived from an EMBL/GenBank/DDBJ whole genome shotgun (WGS) entry which is preliminary data.</text>
</comment>
<evidence type="ECO:0000313" key="3">
    <source>
        <dbReference type="EMBL" id="NBC42188.1"/>
    </source>
</evidence>
<sequence>MKALHLWLVVVLLPSLAAAEIVWRGDFETGNRSQYSKEQMVSSDRLQVVTSPVSEGKYALKATVKQGDDPINSSGNRNELVYLSNEKVGSEYWYRWKVMFANDFPSVDAWQLFTQWHHDGCCGSPPVEFFVKGEVIRLTLNDSGTVWSTALKRGAWQEFIFHVKWSPDASVGYVELWHNGVQVLKKTQAKTMFSGQNNYLKLGLYRDDTIKPVGVVYHDGMIQATTRADVFPVVQPDPDPVVDAGTPVDAGTTVDAGSPQDPVFDAGSPVDPDPVVDAGSPQDPDPVVDAGTPVDAGTGTGVKPSPLDEGEGDANFHGGCSASGGSLAAFSLLGLLGLMRARRRRS</sequence>